<dbReference type="EMBL" id="BARW01027653">
    <property type="protein sequence ID" value="GAJ04445.1"/>
    <property type="molecule type" value="Genomic_DNA"/>
</dbReference>
<protein>
    <recommendedName>
        <fullName evidence="6">Phosphatidylglycerol lysyltransferase C-terminal domain-containing protein</fullName>
    </recommendedName>
</protein>
<evidence type="ECO:0000256" key="1">
    <source>
        <dbReference type="ARBA" id="ARBA00004651"/>
    </source>
</evidence>
<comment type="subcellular location">
    <subcellularLocation>
        <location evidence="1">Cell membrane</location>
        <topology evidence="1">Multi-pass membrane protein</topology>
    </subcellularLocation>
</comment>
<dbReference type="GO" id="GO:0047637">
    <property type="term" value="F:phosphatidylglycerol alanyltransferase activity"/>
    <property type="evidence" value="ECO:0007669"/>
    <property type="project" value="TreeGrafter"/>
</dbReference>
<dbReference type="InterPro" id="IPR024320">
    <property type="entry name" value="LPG_synthase_C"/>
</dbReference>
<keyword evidence="2" id="KW-1003">Cell membrane</keyword>
<gene>
    <name evidence="7" type="ORF">S12H4_44824</name>
</gene>
<organism evidence="7">
    <name type="scientific">marine sediment metagenome</name>
    <dbReference type="NCBI Taxonomy" id="412755"/>
    <lineage>
        <taxon>unclassified sequences</taxon>
        <taxon>metagenomes</taxon>
        <taxon>ecological metagenomes</taxon>
    </lineage>
</organism>
<name>X1VDG3_9ZZZZ</name>
<dbReference type="GO" id="GO:0055091">
    <property type="term" value="P:phospholipid homeostasis"/>
    <property type="evidence" value="ECO:0007669"/>
    <property type="project" value="TreeGrafter"/>
</dbReference>
<dbReference type="InterPro" id="IPR051211">
    <property type="entry name" value="PG_lysyltransferase"/>
</dbReference>
<reference evidence="7" key="1">
    <citation type="journal article" date="2014" name="Front. Microbiol.">
        <title>High frequency of phylogenetically diverse reductive dehalogenase-homologous genes in deep subseafloor sedimentary metagenomes.</title>
        <authorList>
            <person name="Kawai M."/>
            <person name="Futagami T."/>
            <person name="Toyoda A."/>
            <person name="Takaki Y."/>
            <person name="Nishi S."/>
            <person name="Hori S."/>
            <person name="Arai W."/>
            <person name="Tsubouchi T."/>
            <person name="Morono Y."/>
            <person name="Uchiyama I."/>
            <person name="Ito T."/>
            <person name="Fujiyama A."/>
            <person name="Inagaki F."/>
            <person name="Takami H."/>
        </authorList>
    </citation>
    <scope>NUCLEOTIDE SEQUENCE</scope>
    <source>
        <strain evidence="7">Expedition CK06-06</strain>
    </source>
</reference>
<feature type="domain" description="Phosphatidylglycerol lysyltransferase C-terminal" evidence="6">
    <location>
        <begin position="1"/>
        <end position="207"/>
    </location>
</feature>
<evidence type="ECO:0000256" key="5">
    <source>
        <dbReference type="ARBA" id="ARBA00023136"/>
    </source>
</evidence>
<accession>X1VDG3</accession>
<dbReference type="PANTHER" id="PTHR34697">
    <property type="entry name" value="PHOSPHATIDYLGLYCEROL LYSYLTRANSFERASE"/>
    <property type="match status" value="1"/>
</dbReference>
<proteinExistence type="predicted"/>
<feature type="non-terminal residue" evidence="7">
    <location>
        <position position="1"/>
    </location>
</feature>
<evidence type="ECO:0000256" key="4">
    <source>
        <dbReference type="ARBA" id="ARBA00022989"/>
    </source>
</evidence>
<keyword evidence="3" id="KW-0812">Transmembrane</keyword>
<dbReference type="PANTHER" id="PTHR34697:SF2">
    <property type="entry name" value="PHOSPHATIDYLGLYCEROL LYSYLTRANSFERASE"/>
    <property type="match status" value="1"/>
</dbReference>
<comment type="caution">
    <text evidence="7">The sequence shown here is derived from an EMBL/GenBank/DDBJ whole genome shotgun (WGS) entry which is preliminary data.</text>
</comment>
<evidence type="ECO:0000259" key="6">
    <source>
        <dbReference type="Pfam" id="PF09924"/>
    </source>
</evidence>
<evidence type="ECO:0000313" key="7">
    <source>
        <dbReference type="EMBL" id="GAJ04445.1"/>
    </source>
</evidence>
<evidence type="ECO:0000256" key="3">
    <source>
        <dbReference type="ARBA" id="ARBA00022692"/>
    </source>
</evidence>
<dbReference type="GO" id="GO:0005886">
    <property type="term" value="C:plasma membrane"/>
    <property type="evidence" value="ECO:0007669"/>
    <property type="project" value="UniProtKB-SubCell"/>
</dbReference>
<keyword evidence="4" id="KW-1133">Transmembrane helix</keyword>
<dbReference type="AlphaFoldDB" id="X1VDG3"/>
<dbReference type="InterPro" id="IPR016181">
    <property type="entry name" value="Acyl_CoA_acyltransferase"/>
</dbReference>
<sequence length="235" mass="26685">DLGLTLLKLGEQGRVSLEKFSLKGSARKGLRYTSHKLEREGCIFEVVPTEEVPSLLPELKLISDTWLACKAAREKGFSLGFFDADYLKRFPVGIVRKDGKLIAFANIWSGAGKEEVSIDLMRYVPEAPRDVMEYLFVELMLWGKQEKYRWFNLGMAPLSGIQDHALAPLWNRLEAFVFRYGEHFYNLKGLRQYKEKFDPEWEPRYLASHGGLALPRILSNIASLISGGVKGVIGK</sequence>
<evidence type="ECO:0000256" key="2">
    <source>
        <dbReference type="ARBA" id="ARBA00022475"/>
    </source>
</evidence>
<dbReference type="Pfam" id="PF09924">
    <property type="entry name" value="LPG_synthase_C"/>
    <property type="match status" value="1"/>
</dbReference>
<keyword evidence="5" id="KW-0472">Membrane</keyword>
<dbReference type="SUPFAM" id="SSF55729">
    <property type="entry name" value="Acyl-CoA N-acyltransferases (Nat)"/>
    <property type="match status" value="1"/>
</dbReference>